<evidence type="ECO:0000313" key="10">
    <source>
        <dbReference type="EMBL" id="MEJ5946862.1"/>
    </source>
</evidence>
<feature type="transmembrane region" description="Helical" evidence="7">
    <location>
        <begin position="260"/>
        <end position="279"/>
    </location>
</feature>
<feature type="transmembrane region" description="Helical" evidence="7">
    <location>
        <begin position="200"/>
        <end position="225"/>
    </location>
</feature>
<dbReference type="PANTHER" id="PTHR43744:SF12">
    <property type="entry name" value="ABC TRANSPORTER PERMEASE PROTEIN MG189-RELATED"/>
    <property type="match status" value="1"/>
</dbReference>
<dbReference type="Proteomes" id="UP001387100">
    <property type="component" value="Unassembled WGS sequence"/>
</dbReference>
<keyword evidence="6 7" id="KW-0472">Membrane</keyword>
<proteinExistence type="inferred from homology"/>
<evidence type="ECO:0000256" key="2">
    <source>
        <dbReference type="ARBA" id="ARBA00022448"/>
    </source>
</evidence>
<dbReference type="Gene3D" id="1.10.3720.10">
    <property type="entry name" value="MetI-like"/>
    <property type="match status" value="1"/>
</dbReference>
<reference evidence="10 11" key="1">
    <citation type="journal article" date="2017" name="Int. J. Syst. Evol. Microbiol.">
        <title>Pseudokineococcus basanitobsidens sp. nov., isolated from volcanic rock.</title>
        <authorList>
            <person name="Lee D.W."/>
            <person name="Park M.Y."/>
            <person name="Kim J.J."/>
            <person name="Kim B.S."/>
        </authorList>
    </citation>
    <scope>NUCLEOTIDE SEQUENCE [LARGE SCALE GENOMIC DNA]</scope>
    <source>
        <strain evidence="10 11">DSM 103726</strain>
    </source>
</reference>
<dbReference type="PROSITE" id="PS50928">
    <property type="entry name" value="ABC_TM1"/>
    <property type="match status" value="1"/>
</dbReference>
<organism evidence="10 11">
    <name type="scientific">Pseudokineococcus basanitobsidens</name>
    <dbReference type="NCBI Taxonomy" id="1926649"/>
    <lineage>
        <taxon>Bacteria</taxon>
        <taxon>Bacillati</taxon>
        <taxon>Actinomycetota</taxon>
        <taxon>Actinomycetes</taxon>
        <taxon>Kineosporiales</taxon>
        <taxon>Kineosporiaceae</taxon>
        <taxon>Pseudokineococcus</taxon>
    </lineage>
</organism>
<protein>
    <submittedName>
        <fullName evidence="10">Carbohydrate ABC transporter permease</fullName>
    </submittedName>
</protein>
<dbReference type="Pfam" id="PF00528">
    <property type="entry name" value="BPD_transp_1"/>
    <property type="match status" value="1"/>
</dbReference>
<keyword evidence="4 7" id="KW-0812">Transmembrane</keyword>
<dbReference type="InterPro" id="IPR035906">
    <property type="entry name" value="MetI-like_sf"/>
</dbReference>
<evidence type="ECO:0000256" key="6">
    <source>
        <dbReference type="ARBA" id="ARBA00023136"/>
    </source>
</evidence>
<evidence type="ECO:0000259" key="9">
    <source>
        <dbReference type="PROSITE" id="PS50928"/>
    </source>
</evidence>
<comment type="subcellular location">
    <subcellularLocation>
        <location evidence="1 7">Cell membrane</location>
        <topology evidence="1 7">Multi-pass membrane protein</topology>
    </subcellularLocation>
</comment>
<feature type="transmembrane region" description="Helical" evidence="7">
    <location>
        <begin position="37"/>
        <end position="59"/>
    </location>
</feature>
<dbReference type="InterPro" id="IPR000515">
    <property type="entry name" value="MetI-like"/>
</dbReference>
<dbReference type="EMBL" id="JBBIAA010000036">
    <property type="protein sequence ID" value="MEJ5946862.1"/>
    <property type="molecule type" value="Genomic_DNA"/>
</dbReference>
<feature type="transmembrane region" description="Helical" evidence="7">
    <location>
        <begin position="92"/>
        <end position="113"/>
    </location>
</feature>
<comment type="caution">
    <text evidence="10">The sequence shown here is derived from an EMBL/GenBank/DDBJ whole genome shotgun (WGS) entry which is preliminary data.</text>
</comment>
<evidence type="ECO:0000256" key="8">
    <source>
        <dbReference type="SAM" id="MobiDB-lite"/>
    </source>
</evidence>
<keyword evidence="3" id="KW-1003">Cell membrane</keyword>
<evidence type="ECO:0000256" key="5">
    <source>
        <dbReference type="ARBA" id="ARBA00022989"/>
    </source>
</evidence>
<evidence type="ECO:0000256" key="1">
    <source>
        <dbReference type="ARBA" id="ARBA00004651"/>
    </source>
</evidence>
<feature type="transmembrane region" description="Helical" evidence="7">
    <location>
        <begin position="157"/>
        <end position="179"/>
    </location>
</feature>
<evidence type="ECO:0000313" key="11">
    <source>
        <dbReference type="Proteomes" id="UP001387100"/>
    </source>
</evidence>
<gene>
    <name evidence="10" type="ORF">WDZ17_16320</name>
</gene>
<sequence length="294" mass="31293">MSAPALGTRRPGDGAGRPAGRPRGPSGGSAAHRAASYVVLVGFAVLALGPVVTVLAAALTPERASDGGGLRPQNFAEAWVQGRFGDYMTTSALVAVVVVVAATLLSIMSGYAFGTMEFRGREVLFYLFLLGIMVPSEAVVVPLFFDLRTLGLTNTVWGIAAPQVAQSVAFGTYWMRAYFRTTNRSLIEAARLDGAGSHRVLWSVLVPIGRPAITTLVLLVFMWTWNEFLIPLVMAPAGDLRTAPLGLALFQGQYTQGTSLLAAGAVLVALPVVVVYLFLQRHFIRGMLEGAVRE</sequence>
<name>A0ABU8RP53_9ACTN</name>
<feature type="region of interest" description="Disordered" evidence="8">
    <location>
        <begin position="1"/>
        <end position="28"/>
    </location>
</feature>
<feature type="transmembrane region" description="Helical" evidence="7">
    <location>
        <begin position="125"/>
        <end position="145"/>
    </location>
</feature>
<evidence type="ECO:0000256" key="7">
    <source>
        <dbReference type="RuleBase" id="RU363032"/>
    </source>
</evidence>
<keyword evidence="2 7" id="KW-0813">Transport</keyword>
<keyword evidence="11" id="KW-1185">Reference proteome</keyword>
<accession>A0ABU8RP53</accession>
<feature type="compositionally biased region" description="Low complexity" evidence="8">
    <location>
        <begin position="16"/>
        <end position="28"/>
    </location>
</feature>
<dbReference type="PANTHER" id="PTHR43744">
    <property type="entry name" value="ABC TRANSPORTER PERMEASE PROTEIN MG189-RELATED-RELATED"/>
    <property type="match status" value="1"/>
</dbReference>
<feature type="domain" description="ABC transmembrane type-1" evidence="9">
    <location>
        <begin position="88"/>
        <end position="279"/>
    </location>
</feature>
<keyword evidence="5 7" id="KW-1133">Transmembrane helix</keyword>
<evidence type="ECO:0000256" key="4">
    <source>
        <dbReference type="ARBA" id="ARBA00022692"/>
    </source>
</evidence>
<dbReference type="CDD" id="cd06261">
    <property type="entry name" value="TM_PBP2"/>
    <property type="match status" value="1"/>
</dbReference>
<evidence type="ECO:0000256" key="3">
    <source>
        <dbReference type="ARBA" id="ARBA00022475"/>
    </source>
</evidence>
<comment type="similarity">
    <text evidence="7">Belongs to the binding-protein-dependent transport system permease family.</text>
</comment>
<dbReference type="SUPFAM" id="SSF161098">
    <property type="entry name" value="MetI-like"/>
    <property type="match status" value="1"/>
</dbReference>